<reference evidence="1 2" key="1">
    <citation type="submission" date="2024-01" db="EMBL/GenBank/DDBJ databases">
        <title>Genomic insights into the taxonomy and metabolism of the cyanobacterium Pannus brasiliensis CCIBt3594.</title>
        <authorList>
            <person name="Machado M."/>
            <person name="Botero N.B."/>
            <person name="Andreote A.P.D."/>
            <person name="Feitosa A.M.T."/>
            <person name="Popin R."/>
            <person name="Sivonen K."/>
            <person name="Fiore M.F."/>
        </authorList>
    </citation>
    <scope>NUCLEOTIDE SEQUENCE [LARGE SCALE GENOMIC DNA]</scope>
    <source>
        <strain evidence="1 2">CCIBt3594</strain>
    </source>
</reference>
<gene>
    <name evidence="1" type="ORF">V0288_00225</name>
</gene>
<evidence type="ECO:0000313" key="1">
    <source>
        <dbReference type="EMBL" id="MEG3435532.1"/>
    </source>
</evidence>
<comment type="caution">
    <text evidence="1">The sequence shown here is derived from an EMBL/GenBank/DDBJ whole genome shotgun (WGS) entry which is preliminary data.</text>
</comment>
<organism evidence="1 2">
    <name type="scientific">Pannus brasiliensis CCIBt3594</name>
    <dbReference type="NCBI Taxonomy" id="1427578"/>
    <lineage>
        <taxon>Bacteria</taxon>
        <taxon>Bacillati</taxon>
        <taxon>Cyanobacteriota</taxon>
        <taxon>Cyanophyceae</taxon>
        <taxon>Oscillatoriophycideae</taxon>
        <taxon>Chroococcales</taxon>
        <taxon>Microcystaceae</taxon>
        <taxon>Pannus</taxon>
    </lineage>
</organism>
<name>A0AAW9QND3_9CHRO</name>
<dbReference type="RefSeq" id="WP_332862982.1">
    <property type="nucleotide sequence ID" value="NZ_JBAFSM010000001.1"/>
</dbReference>
<protein>
    <submittedName>
        <fullName evidence="1">Uncharacterized protein</fullName>
    </submittedName>
</protein>
<evidence type="ECO:0000313" key="2">
    <source>
        <dbReference type="Proteomes" id="UP001328733"/>
    </source>
</evidence>
<proteinExistence type="predicted"/>
<dbReference type="EMBL" id="JBAFSM010000001">
    <property type="protein sequence ID" value="MEG3435532.1"/>
    <property type="molecule type" value="Genomic_DNA"/>
</dbReference>
<dbReference type="Proteomes" id="UP001328733">
    <property type="component" value="Unassembled WGS sequence"/>
</dbReference>
<keyword evidence="2" id="KW-1185">Reference proteome</keyword>
<accession>A0AAW9QND3</accession>
<dbReference type="AlphaFoldDB" id="A0AAW9QND3"/>
<sequence length="157" mass="17576">MYGWEQKIMDCIAIAKGVITNLRKEQQPSPESANVFWKGIYMTFDEAWAVIQAFEQEKASYLEWHRNTETGAGVTELVFRGLSQAAQGAGKGLKLFIPLVGDVVEGAAKNVENLGSQVGEGIREVNEQRHLPIFSELDQQIQSLKDAIEKVDRRPKN</sequence>